<evidence type="ECO:0000256" key="1">
    <source>
        <dbReference type="SAM" id="MobiDB-lite"/>
    </source>
</evidence>
<dbReference type="NCBIfam" id="TIGR02500">
    <property type="entry name" value="type_III_yscD"/>
    <property type="match status" value="1"/>
</dbReference>
<name>A0A5E4XGQ9_9BURK</name>
<feature type="transmembrane region" description="Helical" evidence="2">
    <location>
        <begin position="160"/>
        <end position="180"/>
    </location>
</feature>
<gene>
    <name evidence="3" type="ORF">PNO31109_03861</name>
</gene>
<protein>
    <submittedName>
        <fullName evidence="3">EscD/YscD/HrpQ family type III secretion system inner membrane ring protein</fullName>
    </submittedName>
</protein>
<dbReference type="AlphaFoldDB" id="A0A5E4XGQ9"/>
<sequence length="459" mass="48050">MLTLTLLEGPLAGRPLPMPPGTFTLGDGDSDIAVALENGVRIALHVDAQGVALTGEPPVWIDGRALCLANEPTGLEASAEAEVCPPPAHRLPLHTPIDLAGLGVWFSDGSKPLPVPLPRRPARQPEASQTSSPSPRGTAASPHGPAPERGKRRRRQRSRAAWIAISCLTLMIASAGVAVWRTGTANVISVPPQPDSLRLLAARIAPGATLRIAGDVVHLGGGCFDESVLARLRAEARWLGKALNDETWCPQHAAQSAATLLRLHGYGAAQVSVASDGAVVVGGVLVADARWRAVSDALDALALPHGWRVADGTSHGFDALVRTLRDARQLHGIDISRDRHGWRLTGAMTAGRQASLKGIADAWSAAARGLPVRIEPLPPPIPTLAETGFSAPLVSIGGAPDSPQLTLADGTRLARGVRLPGGTRVVEIHPDGVSIGAHDRLFYLPLTPEIRHDDPSDAP</sequence>
<keyword evidence="2" id="KW-1133">Transmembrane helix</keyword>
<evidence type="ECO:0000313" key="3">
    <source>
        <dbReference type="EMBL" id="VVE35457.1"/>
    </source>
</evidence>
<feature type="region of interest" description="Disordered" evidence="1">
    <location>
        <begin position="113"/>
        <end position="155"/>
    </location>
</feature>
<dbReference type="EMBL" id="CABPSC010000018">
    <property type="protein sequence ID" value="VVE35457.1"/>
    <property type="molecule type" value="Genomic_DNA"/>
</dbReference>
<dbReference type="InterPro" id="IPR012843">
    <property type="entry name" value="YscD"/>
</dbReference>
<dbReference type="RefSeq" id="WP_150557084.1">
    <property type="nucleotide sequence ID" value="NZ_CABPSC010000018.1"/>
</dbReference>
<reference evidence="3 4" key="1">
    <citation type="submission" date="2019-08" db="EMBL/GenBank/DDBJ databases">
        <authorList>
            <person name="Peeters C."/>
        </authorList>
    </citation>
    <scope>NUCLEOTIDE SEQUENCE [LARGE SCALE GENOMIC DNA]</scope>
    <source>
        <strain evidence="3 4">LMG 31109</strain>
    </source>
</reference>
<dbReference type="OrthoDB" id="7066518at2"/>
<keyword evidence="4" id="KW-1185">Reference proteome</keyword>
<evidence type="ECO:0000256" key="2">
    <source>
        <dbReference type="SAM" id="Phobius"/>
    </source>
</evidence>
<accession>A0A5E4XGQ9</accession>
<proteinExistence type="predicted"/>
<feature type="compositionally biased region" description="Polar residues" evidence="1">
    <location>
        <begin position="126"/>
        <end position="135"/>
    </location>
</feature>
<evidence type="ECO:0000313" key="4">
    <source>
        <dbReference type="Proteomes" id="UP000367825"/>
    </source>
</evidence>
<dbReference type="Proteomes" id="UP000367825">
    <property type="component" value="Unassembled WGS sequence"/>
</dbReference>
<organism evidence="3 4">
    <name type="scientific">Pandoraea nosoerga</name>
    <dbReference type="NCBI Taxonomy" id="2508296"/>
    <lineage>
        <taxon>Bacteria</taxon>
        <taxon>Pseudomonadati</taxon>
        <taxon>Pseudomonadota</taxon>
        <taxon>Betaproteobacteria</taxon>
        <taxon>Burkholderiales</taxon>
        <taxon>Burkholderiaceae</taxon>
        <taxon>Pandoraea</taxon>
    </lineage>
</organism>
<keyword evidence="2" id="KW-0472">Membrane</keyword>
<keyword evidence="2" id="KW-0812">Transmembrane</keyword>